<dbReference type="EMBL" id="SRMA01025600">
    <property type="protein sequence ID" value="TRY92676.1"/>
    <property type="molecule type" value="Genomic_DNA"/>
</dbReference>
<feature type="compositionally biased region" description="Polar residues" evidence="1">
    <location>
        <begin position="834"/>
        <end position="845"/>
    </location>
</feature>
<feature type="chain" id="PRO_5021815027" description="ZP domain-containing protein" evidence="2">
    <location>
        <begin position="21"/>
        <end position="987"/>
    </location>
</feature>
<feature type="compositionally biased region" description="Basic and acidic residues" evidence="1">
    <location>
        <begin position="860"/>
        <end position="870"/>
    </location>
</feature>
<evidence type="ECO:0000313" key="3">
    <source>
        <dbReference type="EMBL" id="TRY92676.1"/>
    </source>
</evidence>
<feature type="compositionally biased region" description="Polar residues" evidence="1">
    <location>
        <begin position="637"/>
        <end position="647"/>
    </location>
</feature>
<feature type="region of interest" description="Disordered" evidence="1">
    <location>
        <begin position="241"/>
        <end position="266"/>
    </location>
</feature>
<comment type="caution">
    <text evidence="3">The sequence shown here is derived from an EMBL/GenBank/DDBJ whole genome shotgun (WGS) entry which is preliminary data.</text>
</comment>
<feature type="compositionally biased region" description="Low complexity" evidence="1">
    <location>
        <begin position="792"/>
        <end position="803"/>
    </location>
</feature>
<feature type="compositionally biased region" description="Basic and acidic residues" evidence="1">
    <location>
        <begin position="56"/>
        <end position="66"/>
    </location>
</feature>
<protein>
    <recommendedName>
        <fullName evidence="5">ZP domain-containing protein</fullName>
    </recommendedName>
</protein>
<organism evidence="3 4">
    <name type="scientific">Danionella cerebrum</name>
    <dbReference type="NCBI Taxonomy" id="2873325"/>
    <lineage>
        <taxon>Eukaryota</taxon>
        <taxon>Metazoa</taxon>
        <taxon>Chordata</taxon>
        <taxon>Craniata</taxon>
        <taxon>Vertebrata</taxon>
        <taxon>Euteleostomi</taxon>
        <taxon>Actinopterygii</taxon>
        <taxon>Neopterygii</taxon>
        <taxon>Teleostei</taxon>
        <taxon>Ostariophysi</taxon>
        <taxon>Cypriniformes</taxon>
        <taxon>Danionidae</taxon>
        <taxon>Danioninae</taxon>
        <taxon>Danionella</taxon>
    </lineage>
</organism>
<feature type="region of interest" description="Disordered" evidence="1">
    <location>
        <begin position="494"/>
        <end position="530"/>
    </location>
</feature>
<reference evidence="3 4" key="1">
    <citation type="journal article" date="2019" name="Sci. Data">
        <title>Hybrid genome assembly and annotation of Danionella translucida.</title>
        <authorList>
            <person name="Kadobianskyi M."/>
            <person name="Schulze L."/>
            <person name="Schuelke M."/>
            <person name="Judkewitz B."/>
        </authorList>
    </citation>
    <scope>NUCLEOTIDE SEQUENCE [LARGE SCALE GENOMIC DNA]</scope>
    <source>
        <strain evidence="3 4">Bolton</strain>
    </source>
</reference>
<accession>A0A553QSC4</accession>
<evidence type="ECO:0000313" key="4">
    <source>
        <dbReference type="Proteomes" id="UP000316079"/>
    </source>
</evidence>
<feature type="compositionally biased region" description="Polar residues" evidence="1">
    <location>
        <begin position="807"/>
        <end position="818"/>
    </location>
</feature>
<feature type="region of interest" description="Disordered" evidence="1">
    <location>
        <begin position="631"/>
        <end position="926"/>
    </location>
</feature>
<dbReference type="OrthoDB" id="8889443at2759"/>
<evidence type="ECO:0008006" key="5">
    <source>
        <dbReference type="Google" id="ProtNLM"/>
    </source>
</evidence>
<keyword evidence="2" id="KW-0732">Signal</keyword>
<sequence>MCGIHRFICGLLLAIHGVFCIEYAEWKGAPFRVSGRDELPGGDPVEFDWRNQENRGDVKFSQDGDPKGAPLDPVQPGPRFDCGEKGFTVVLKPGDFVNIKIYEHISLSCPVKKSFPAVGCKNDGMELTIGDLTPEDLSVLFNGELAPLLYVASQCWRRKRSNMEGLSFWVPYSTCGVNFRDGSFVLDLSYKDEAIPLQCPSDSVVPDNGGIPEGFQQLAQNKPSVPQSRFPSKVMVAQFTEPSDPVSLQPKDVSSTPAPTPKPMPHWLSKRPSFPGLFNVSVNFPFSVPIPANPVPKEPFSNKGRDHTSVVRDQLPKRPLPPGLFNLSVNFPFAVPVPARPISIKDRFRGYLSKGMEQDQVSAEPNQQSKDSEKVLPEEGLVSGTDPLSNTGSPGKPSSGGEDPLSEGRGPETLSGRRGYFIGGIGKQFPVRYPLSGVQYPFSRNQEPGQLMPVGSDPLFGVKDLAQLSPGSRDLLFGGGDKLLPGRKNPISVAQYPFSRDGDSDSFPSNIKSPLSEGRDQDQLSSPGVSSLFVGKDKLLTGGRHPWSDDRNPLFVGRFPDQLLPIGGDPFSGARNPDQLLPVAGDPLSGEKYTDIPFPLLRKPLYGRGSFFGRDTPLVARKYVLSGSIDPLPGMGSESSNQFSQRGGQLFGRDPLSISGDQLSGNTDQGGRETPVSGSSDSLYGRDPFTRRDNPFTGNSDPLSGSEDSLSGGDGSFSGSSDQLPGNDDYLYGKRDPFAGSSSPFSRRENVFYGRDPVYGSGDPLSEKGVYGSSDPFSGRDRSLPGSVNPLSGRDGSVSGRGDPFYGSNNPVPGSGLSSGKYPWYGGKDPAQIFSGSTDPSSGSKQPFFGRDSDQLPSVSKEDPTSRDTDQLLGTMDGATNTASLGQPLGVKTEDESWAPYQSPTAKPLSDRFASQSQYQPGLPFPLQNGDVRFGGLYMGNPGFSYDGARYPRSQALVRSIKGTAFTGSEPVTPSAQPVPLEDGSAP</sequence>
<feature type="compositionally biased region" description="Polar residues" evidence="1">
    <location>
        <begin position="659"/>
        <end position="669"/>
    </location>
</feature>
<feature type="region of interest" description="Disordered" evidence="1">
    <location>
        <begin position="965"/>
        <end position="987"/>
    </location>
</feature>
<evidence type="ECO:0000256" key="2">
    <source>
        <dbReference type="SAM" id="SignalP"/>
    </source>
</evidence>
<feature type="signal peptide" evidence="2">
    <location>
        <begin position="1"/>
        <end position="20"/>
    </location>
</feature>
<feature type="compositionally biased region" description="Polar residues" evidence="1">
    <location>
        <begin position="359"/>
        <end position="369"/>
    </location>
</feature>
<feature type="region of interest" description="Disordered" evidence="1">
    <location>
        <begin position="56"/>
        <end position="75"/>
    </location>
</feature>
<name>A0A553QSC4_9TELE</name>
<gene>
    <name evidence="3" type="ORF">DNTS_007717</name>
</gene>
<feature type="region of interest" description="Disordered" evidence="1">
    <location>
        <begin position="356"/>
        <end position="419"/>
    </location>
</feature>
<dbReference type="AlphaFoldDB" id="A0A553QSC4"/>
<feature type="compositionally biased region" description="Polar residues" evidence="1">
    <location>
        <begin position="966"/>
        <end position="976"/>
    </location>
</feature>
<keyword evidence="4" id="KW-1185">Reference proteome</keyword>
<proteinExistence type="predicted"/>
<feature type="compositionally biased region" description="Low complexity" evidence="1">
    <location>
        <begin position="700"/>
        <end position="722"/>
    </location>
</feature>
<dbReference type="Proteomes" id="UP000316079">
    <property type="component" value="Unassembled WGS sequence"/>
</dbReference>
<evidence type="ECO:0000256" key="1">
    <source>
        <dbReference type="SAM" id="MobiDB-lite"/>
    </source>
</evidence>